<dbReference type="EMBL" id="JACGWY010000005">
    <property type="protein sequence ID" value="MBA8817262.1"/>
    <property type="molecule type" value="Genomic_DNA"/>
</dbReference>
<evidence type="ECO:0000313" key="2">
    <source>
        <dbReference type="Proteomes" id="UP000526083"/>
    </source>
</evidence>
<sequence length="52" mass="5565">MNPRPNPENMPEPSATDALFASVPRIDVIDGELVPFDWSSSAQDAHSSSPAL</sequence>
<proteinExistence type="predicted"/>
<dbReference type="Proteomes" id="UP000526083">
    <property type="component" value="Unassembled WGS sequence"/>
</dbReference>
<name>A0A7W3JQN2_9MICO</name>
<dbReference type="AlphaFoldDB" id="A0A7W3JQN2"/>
<reference evidence="1 2" key="1">
    <citation type="submission" date="2020-07" db="EMBL/GenBank/DDBJ databases">
        <title>Sequencing the genomes of 1000 actinobacteria strains.</title>
        <authorList>
            <person name="Klenk H.-P."/>
        </authorList>
    </citation>
    <scope>NUCLEOTIDE SEQUENCE [LARGE SCALE GENOMIC DNA]</scope>
    <source>
        <strain evidence="1 2">DSM 27576</strain>
    </source>
</reference>
<protein>
    <submittedName>
        <fullName evidence="1">Uncharacterized protein</fullName>
    </submittedName>
</protein>
<comment type="caution">
    <text evidence="1">The sequence shown here is derived from an EMBL/GenBank/DDBJ whole genome shotgun (WGS) entry which is preliminary data.</text>
</comment>
<gene>
    <name evidence="1" type="ORF">FHX48_002360</name>
</gene>
<accession>A0A7W3JQN2</accession>
<organism evidence="1 2">
    <name type="scientific">Microbacterium halimionae</name>
    <dbReference type="NCBI Taxonomy" id="1526413"/>
    <lineage>
        <taxon>Bacteria</taxon>
        <taxon>Bacillati</taxon>
        <taxon>Actinomycetota</taxon>
        <taxon>Actinomycetes</taxon>
        <taxon>Micrococcales</taxon>
        <taxon>Microbacteriaceae</taxon>
        <taxon>Microbacterium</taxon>
    </lineage>
</organism>
<keyword evidence="2" id="KW-1185">Reference proteome</keyword>
<evidence type="ECO:0000313" key="1">
    <source>
        <dbReference type="EMBL" id="MBA8817262.1"/>
    </source>
</evidence>